<evidence type="ECO:0000313" key="6">
    <source>
        <dbReference type="EMBL" id="WXL28241.1"/>
    </source>
</evidence>
<dbReference type="SUPFAM" id="SSF118352">
    <property type="entry name" value="HSP33 redox switch-like"/>
    <property type="match status" value="1"/>
</dbReference>
<dbReference type="Pfam" id="PF01430">
    <property type="entry name" value="HSP33"/>
    <property type="match status" value="1"/>
</dbReference>
<keyword evidence="3" id="KW-1015">Disulfide bond</keyword>
<name>A0ABZ2RQ49_9BACT</name>
<evidence type="ECO:0000256" key="1">
    <source>
        <dbReference type="ARBA" id="ARBA00022490"/>
    </source>
</evidence>
<gene>
    <name evidence="6" type="ORF">WG616_02615</name>
</gene>
<keyword evidence="7" id="KW-1185">Reference proteome</keyword>
<accession>A0ABZ2RQ49</accession>
<evidence type="ECO:0000256" key="3">
    <source>
        <dbReference type="ARBA" id="ARBA00023157"/>
    </source>
</evidence>
<dbReference type="InterPro" id="IPR000397">
    <property type="entry name" value="Heat_shock_Hsp33"/>
</dbReference>
<protein>
    <submittedName>
        <fullName evidence="6">Hsp33 family molecular chaperone HslO</fullName>
    </submittedName>
</protein>
<dbReference type="Proteomes" id="UP001460679">
    <property type="component" value="Chromosome"/>
</dbReference>
<dbReference type="InterPro" id="IPR016153">
    <property type="entry name" value="Heat_shock_Hsp33_N"/>
</dbReference>
<keyword evidence="4" id="KW-0143">Chaperone</keyword>
<sequence length="275" mass="31910">MSKIKTYQFKNFLVYLTDATETAKEAIKAQQTQSLSSYILAKAINLFSPLNRIITKNGKVTTLIRSEGKIQSLVVDTNEDNSVKAYISNPNIIWDGNLNEALTMFGFRNGFLKIQLIDKYNKYESEIKMEQSTLVDDLSMFFYQSQQIKNAVLSCVKFDENENLIHSSSAIFTLLPQTSDHDVDWVEQFLIDNPYYVLGLEEFEKLLLDNGAQLMGENTFEWKCNCSKEKYESAIKLLSKEEIDKLIQEYGFIEAQCHYCHNKYKFFKDDFKEIN</sequence>
<evidence type="ECO:0000256" key="2">
    <source>
        <dbReference type="ARBA" id="ARBA00022833"/>
    </source>
</evidence>
<dbReference type="InterPro" id="IPR016154">
    <property type="entry name" value="Heat_shock_Hsp33_C"/>
</dbReference>
<organism evidence="6 7">
    <name type="scientific">[Mycoplasma] gypis</name>
    <dbReference type="NCBI Taxonomy" id="92404"/>
    <lineage>
        <taxon>Bacteria</taxon>
        <taxon>Bacillati</taxon>
        <taxon>Mycoplasmatota</taxon>
        <taxon>Mycoplasmoidales</taxon>
        <taxon>Metamycoplasmataceae</taxon>
        <taxon>Metamycoplasma</taxon>
    </lineage>
</organism>
<evidence type="ECO:0000256" key="4">
    <source>
        <dbReference type="ARBA" id="ARBA00023186"/>
    </source>
</evidence>
<evidence type="ECO:0000256" key="5">
    <source>
        <dbReference type="ARBA" id="ARBA00023284"/>
    </source>
</evidence>
<keyword evidence="5" id="KW-0676">Redox-active center</keyword>
<keyword evidence="2" id="KW-0862">Zinc</keyword>
<dbReference type="Gene3D" id="3.90.1280.10">
    <property type="entry name" value="HSP33 redox switch-like"/>
    <property type="match status" value="1"/>
</dbReference>
<dbReference type="PANTHER" id="PTHR30111">
    <property type="entry name" value="33 KDA CHAPERONIN"/>
    <property type="match status" value="1"/>
</dbReference>
<dbReference type="RefSeq" id="WP_205498209.1">
    <property type="nucleotide sequence ID" value="NZ_CP148066.1"/>
</dbReference>
<keyword evidence="1" id="KW-0963">Cytoplasm</keyword>
<dbReference type="Gene3D" id="3.55.30.10">
    <property type="entry name" value="Hsp33 domain"/>
    <property type="match status" value="1"/>
</dbReference>
<dbReference type="PANTHER" id="PTHR30111:SF1">
    <property type="entry name" value="33 KDA CHAPERONIN"/>
    <property type="match status" value="1"/>
</dbReference>
<dbReference type="EMBL" id="CP148066">
    <property type="protein sequence ID" value="WXL28241.1"/>
    <property type="molecule type" value="Genomic_DNA"/>
</dbReference>
<reference evidence="6" key="1">
    <citation type="submission" date="2024-03" db="EMBL/GenBank/DDBJ databases">
        <title>Complete genome sequence of Mycoplasma gypis type strain B1/T1.</title>
        <authorList>
            <person name="Spergser J."/>
        </authorList>
    </citation>
    <scope>NUCLEOTIDE SEQUENCE [LARGE SCALE GENOMIC DNA]</scope>
    <source>
        <strain evidence="6">B1/T1</strain>
    </source>
</reference>
<evidence type="ECO:0000313" key="7">
    <source>
        <dbReference type="Proteomes" id="UP001460679"/>
    </source>
</evidence>
<dbReference type="SUPFAM" id="SSF64397">
    <property type="entry name" value="Hsp33 domain"/>
    <property type="match status" value="1"/>
</dbReference>
<proteinExistence type="predicted"/>